<dbReference type="SUPFAM" id="SSF56349">
    <property type="entry name" value="DNA breaking-rejoining enzymes"/>
    <property type="match status" value="1"/>
</dbReference>
<dbReference type="InterPro" id="IPR013762">
    <property type="entry name" value="Integrase-like_cat_sf"/>
</dbReference>
<dbReference type="Gene3D" id="1.10.150.130">
    <property type="match status" value="1"/>
</dbReference>
<dbReference type="Proteomes" id="UP000236728">
    <property type="component" value="Unassembled WGS sequence"/>
</dbReference>
<comment type="similarity">
    <text evidence="1">Belongs to the 'phage' integrase family.</text>
</comment>
<name>A0A1H6CET8_9BACT</name>
<evidence type="ECO:0000256" key="3">
    <source>
        <dbReference type="ARBA" id="ARBA00023125"/>
    </source>
</evidence>
<evidence type="ECO:0000259" key="7">
    <source>
        <dbReference type="PROSITE" id="PS51900"/>
    </source>
</evidence>
<gene>
    <name evidence="8" type="ORF">SAMN05421819_4480</name>
</gene>
<accession>A0A1H6CET8</accession>
<organism evidence="8 9">
    <name type="scientific">Bryocella elongata</name>
    <dbReference type="NCBI Taxonomy" id="863522"/>
    <lineage>
        <taxon>Bacteria</taxon>
        <taxon>Pseudomonadati</taxon>
        <taxon>Acidobacteriota</taxon>
        <taxon>Terriglobia</taxon>
        <taxon>Terriglobales</taxon>
        <taxon>Acidobacteriaceae</taxon>
        <taxon>Bryocella</taxon>
    </lineage>
</organism>
<dbReference type="InterPro" id="IPR010998">
    <property type="entry name" value="Integrase_recombinase_N"/>
</dbReference>
<feature type="domain" description="Core-binding (CB)" evidence="7">
    <location>
        <begin position="75"/>
        <end position="163"/>
    </location>
</feature>
<dbReference type="CDD" id="cd01189">
    <property type="entry name" value="INT_ICEBs1_C_like"/>
    <property type="match status" value="1"/>
</dbReference>
<dbReference type="GO" id="GO:0003677">
    <property type="term" value="F:DNA binding"/>
    <property type="evidence" value="ECO:0007669"/>
    <property type="project" value="UniProtKB-UniRule"/>
</dbReference>
<dbReference type="InterPro" id="IPR050090">
    <property type="entry name" value="Tyrosine_recombinase_XerCD"/>
</dbReference>
<keyword evidence="2" id="KW-0229">DNA integration</keyword>
<evidence type="ECO:0000313" key="8">
    <source>
        <dbReference type="EMBL" id="SEG71382.1"/>
    </source>
</evidence>
<dbReference type="InterPro" id="IPR002104">
    <property type="entry name" value="Integrase_catalytic"/>
</dbReference>
<evidence type="ECO:0000259" key="6">
    <source>
        <dbReference type="PROSITE" id="PS51898"/>
    </source>
</evidence>
<dbReference type="GO" id="GO:0006310">
    <property type="term" value="P:DNA recombination"/>
    <property type="evidence" value="ECO:0007669"/>
    <property type="project" value="UniProtKB-KW"/>
</dbReference>
<evidence type="ECO:0000256" key="2">
    <source>
        <dbReference type="ARBA" id="ARBA00022908"/>
    </source>
</evidence>
<evidence type="ECO:0000256" key="4">
    <source>
        <dbReference type="ARBA" id="ARBA00023172"/>
    </source>
</evidence>
<proteinExistence type="inferred from homology"/>
<dbReference type="EMBL" id="FNVA01000010">
    <property type="protein sequence ID" value="SEG71382.1"/>
    <property type="molecule type" value="Genomic_DNA"/>
</dbReference>
<keyword evidence="4" id="KW-0233">DNA recombination</keyword>
<dbReference type="PROSITE" id="PS51898">
    <property type="entry name" value="TYR_RECOMBINASE"/>
    <property type="match status" value="1"/>
</dbReference>
<keyword evidence="3 5" id="KW-0238">DNA-binding</keyword>
<evidence type="ECO:0000256" key="5">
    <source>
        <dbReference type="PROSITE-ProRule" id="PRU01248"/>
    </source>
</evidence>
<dbReference type="Gene3D" id="1.10.443.10">
    <property type="entry name" value="Intergrase catalytic core"/>
    <property type="match status" value="1"/>
</dbReference>
<reference evidence="8 9" key="1">
    <citation type="submission" date="2016-10" db="EMBL/GenBank/DDBJ databases">
        <authorList>
            <person name="de Groot N.N."/>
        </authorList>
    </citation>
    <scope>NUCLEOTIDE SEQUENCE [LARGE SCALE GENOMIC DNA]</scope>
    <source>
        <strain evidence="8 9">DSM 22489</strain>
    </source>
</reference>
<evidence type="ECO:0000313" key="9">
    <source>
        <dbReference type="Proteomes" id="UP000236728"/>
    </source>
</evidence>
<dbReference type="InterPro" id="IPR044068">
    <property type="entry name" value="CB"/>
</dbReference>
<keyword evidence="9" id="KW-1185">Reference proteome</keyword>
<evidence type="ECO:0000256" key="1">
    <source>
        <dbReference type="ARBA" id="ARBA00008857"/>
    </source>
</evidence>
<feature type="domain" description="Tyr recombinase" evidence="6">
    <location>
        <begin position="184"/>
        <end position="375"/>
    </location>
</feature>
<dbReference type="PANTHER" id="PTHR30349">
    <property type="entry name" value="PHAGE INTEGRASE-RELATED"/>
    <property type="match status" value="1"/>
</dbReference>
<dbReference type="GO" id="GO:0015074">
    <property type="term" value="P:DNA integration"/>
    <property type="evidence" value="ECO:0007669"/>
    <property type="project" value="UniProtKB-KW"/>
</dbReference>
<dbReference type="PROSITE" id="PS51900">
    <property type="entry name" value="CB"/>
    <property type="match status" value="1"/>
</dbReference>
<dbReference type="AlphaFoldDB" id="A0A1H6CET8"/>
<protein>
    <submittedName>
        <fullName evidence="8">Site-specific recombinase XerD</fullName>
    </submittedName>
</protein>
<sequence length="399" mass="45590">MSRRTRYQNGSVQREKRQSGPDVWVFRWWEPGSDGANKRRKAIVGNVLTLPTEAIALRSARALRIDANAQTPQAESGPETIADLVAHYRLKELNEDSHSQKSFPTRAAYQSYLENWILPRWGGLKMDQVKPVAVEEWLRGIKRAKATRAKLRNLMSALFSHAMRYEWTDKNPIKLVRQSAKRERVPDVLELRELQLLLTKLDTRERTLVLLAAATGLRVSELLGIRWADVDFDSLELRVTRSIWHQKIGDCKTEASAKPVPLDGYMAEDLLQWRKRSPYPLQEDWVFASPTMKGEQPYWPDNLMKRYIKPIAKANGIYKNIGWHTFRHTFGTLLKANGEDVKTVQELLRHANSRITLDVYTQAVGSNKRAAQSKVVRMMVPGVGQKAGEMDPQKAQVGA</sequence>
<dbReference type="InterPro" id="IPR011010">
    <property type="entry name" value="DNA_brk_join_enz"/>
</dbReference>
<dbReference type="PANTHER" id="PTHR30349:SF41">
    <property type="entry name" value="INTEGRASE_RECOMBINASE PROTEIN MJ0367-RELATED"/>
    <property type="match status" value="1"/>
</dbReference>
<dbReference type="Pfam" id="PF00589">
    <property type="entry name" value="Phage_integrase"/>
    <property type="match status" value="1"/>
</dbReference>